<dbReference type="GO" id="GO:0005524">
    <property type="term" value="F:ATP binding"/>
    <property type="evidence" value="ECO:0007669"/>
    <property type="project" value="InterPro"/>
</dbReference>
<evidence type="ECO:0008006" key="5">
    <source>
        <dbReference type="Google" id="ProtNLM"/>
    </source>
</evidence>
<dbReference type="InterPro" id="IPR051396">
    <property type="entry name" value="Bact_Antivir_Def_Nuclease"/>
</dbReference>
<dbReference type="EMBL" id="JPMI01000159">
    <property type="protein sequence ID" value="KFA91146.1"/>
    <property type="molecule type" value="Genomic_DNA"/>
</dbReference>
<dbReference type="InterPro" id="IPR003959">
    <property type="entry name" value="ATPase_AAA_core"/>
</dbReference>
<dbReference type="Proteomes" id="UP000028547">
    <property type="component" value="Unassembled WGS sequence"/>
</dbReference>
<evidence type="ECO:0000313" key="4">
    <source>
        <dbReference type="Proteomes" id="UP000028547"/>
    </source>
</evidence>
<organism evidence="3 4">
    <name type="scientific">Archangium violaceum Cb vi76</name>
    <dbReference type="NCBI Taxonomy" id="1406225"/>
    <lineage>
        <taxon>Bacteria</taxon>
        <taxon>Pseudomonadati</taxon>
        <taxon>Myxococcota</taxon>
        <taxon>Myxococcia</taxon>
        <taxon>Myxococcales</taxon>
        <taxon>Cystobacterineae</taxon>
        <taxon>Archangiaceae</taxon>
        <taxon>Archangium</taxon>
    </lineage>
</organism>
<proteinExistence type="predicted"/>
<comment type="caution">
    <text evidence="3">The sequence shown here is derived from an EMBL/GenBank/DDBJ whole genome shotgun (WGS) entry which is preliminary data.</text>
</comment>
<dbReference type="PANTHER" id="PTHR43581:SF4">
    <property type="entry name" value="ATP_GTP PHOSPHATASE"/>
    <property type="match status" value="1"/>
</dbReference>
<feature type="domain" description="ATPase AAA-type core" evidence="2">
    <location>
        <begin position="234"/>
        <end position="305"/>
    </location>
</feature>
<reference evidence="3 4" key="1">
    <citation type="submission" date="2014-07" db="EMBL/GenBank/DDBJ databases">
        <title>Draft Genome Sequence of Gephyronic Acid Producer, Cystobacter violaceus Strain Cb vi76.</title>
        <authorList>
            <person name="Stevens D.C."/>
            <person name="Young J."/>
            <person name="Carmichael R."/>
            <person name="Tan J."/>
            <person name="Taylor R.E."/>
        </authorList>
    </citation>
    <scope>NUCLEOTIDE SEQUENCE [LARGE SCALE GENOMIC DNA]</scope>
    <source>
        <strain evidence="3 4">Cb vi76</strain>
    </source>
</reference>
<evidence type="ECO:0000259" key="1">
    <source>
        <dbReference type="Pfam" id="PF13175"/>
    </source>
</evidence>
<dbReference type="GO" id="GO:0016887">
    <property type="term" value="F:ATP hydrolysis activity"/>
    <property type="evidence" value="ECO:0007669"/>
    <property type="project" value="InterPro"/>
</dbReference>
<evidence type="ECO:0000313" key="3">
    <source>
        <dbReference type="EMBL" id="KFA91146.1"/>
    </source>
</evidence>
<accession>A0A084SRR1</accession>
<dbReference type="Pfam" id="PF13304">
    <property type="entry name" value="AAA_21"/>
    <property type="match status" value="1"/>
</dbReference>
<gene>
    <name evidence="3" type="ORF">Q664_23865</name>
</gene>
<sequence length="357" mass="39123">MMSTLRIDNFRSFRKLTVEGLTRVSLLVGTNNAGKTSVLDAAELVLGATGPSILERSLVRRDELDFSRGAKVDYTQVNHLFHGHALEAGKSFEIEAVVEGRPRSIRCRIIPRPVGKLEGDDETPPLELLRPGANLALSISGDGMGSEGNIFPMAGYSVMTRLLRNAATKLSNKPWKVHFMETAAPPVWELRLLWDGVVLTPEETSVTNALQIIEPDIERLAALQIGGGMLVKLRGSDERIPLGSMGEGIKRLLALSLNLANSTGGYLLVDEIDTGLHHSVMTRMWRLVVEVARRLDIQVLATTHSLDCVRALAALYEESPGVRDLISLHRIERGAEASVPYSADEILAASQHQMELR</sequence>
<dbReference type="PANTHER" id="PTHR43581">
    <property type="entry name" value="ATP/GTP PHOSPHATASE"/>
    <property type="match status" value="1"/>
</dbReference>
<dbReference type="RefSeq" id="WP_043399698.1">
    <property type="nucleotide sequence ID" value="NZ_JPMI01000159.1"/>
</dbReference>
<dbReference type="SUPFAM" id="SSF52540">
    <property type="entry name" value="P-loop containing nucleoside triphosphate hydrolases"/>
    <property type="match status" value="1"/>
</dbReference>
<dbReference type="AlphaFoldDB" id="A0A084SRR1"/>
<dbReference type="InterPro" id="IPR041685">
    <property type="entry name" value="AAA_GajA/Old/RecF-like"/>
</dbReference>
<dbReference type="Gene3D" id="3.40.50.300">
    <property type="entry name" value="P-loop containing nucleotide triphosphate hydrolases"/>
    <property type="match status" value="2"/>
</dbReference>
<dbReference type="InterPro" id="IPR027417">
    <property type="entry name" value="P-loop_NTPase"/>
</dbReference>
<name>A0A084SRR1_9BACT</name>
<feature type="domain" description="Endonuclease GajA/Old nuclease/RecF-like AAA" evidence="1">
    <location>
        <begin position="1"/>
        <end position="47"/>
    </location>
</feature>
<dbReference type="Pfam" id="PF13175">
    <property type="entry name" value="AAA_15"/>
    <property type="match status" value="1"/>
</dbReference>
<protein>
    <recommendedName>
        <fullName evidence="5">ATPase AAA-type core domain-containing protein</fullName>
    </recommendedName>
</protein>
<evidence type="ECO:0000259" key="2">
    <source>
        <dbReference type="Pfam" id="PF13304"/>
    </source>
</evidence>